<evidence type="ECO:0000313" key="2">
    <source>
        <dbReference type="EMBL" id="SJL04970.1"/>
    </source>
</evidence>
<proteinExistence type="predicted"/>
<name>A0A284R8B7_ARMOS</name>
<evidence type="ECO:0000256" key="1">
    <source>
        <dbReference type="SAM" id="Phobius"/>
    </source>
</evidence>
<protein>
    <submittedName>
        <fullName evidence="2">Uncharacterized protein</fullName>
    </submittedName>
</protein>
<keyword evidence="1" id="KW-0812">Transmembrane</keyword>
<organism evidence="2 3">
    <name type="scientific">Armillaria ostoyae</name>
    <name type="common">Armillaria root rot fungus</name>
    <dbReference type="NCBI Taxonomy" id="47428"/>
    <lineage>
        <taxon>Eukaryota</taxon>
        <taxon>Fungi</taxon>
        <taxon>Dikarya</taxon>
        <taxon>Basidiomycota</taxon>
        <taxon>Agaricomycotina</taxon>
        <taxon>Agaricomycetes</taxon>
        <taxon>Agaricomycetidae</taxon>
        <taxon>Agaricales</taxon>
        <taxon>Marasmiineae</taxon>
        <taxon>Physalacriaceae</taxon>
        <taxon>Armillaria</taxon>
    </lineage>
</organism>
<keyword evidence="3" id="KW-1185">Reference proteome</keyword>
<keyword evidence="1" id="KW-0472">Membrane</keyword>
<keyword evidence="1" id="KW-1133">Transmembrane helix</keyword>
<reference evidence="3" key="1">
    <citation type="journal article" date="2017" name="Nat. Ecol. Evol.">
        <title>Genome expansion and lineage-specific genetic innovations in the forest pathogenic fungi Armillaria.</title>
        <authorList>
            <person name="Sipos G."/>
            <person name="Prasanna A.N."/>
            <person name="Walter M.C."/>
            <person name="O'Connor E."/>
            <person name="Balint B."/>
            <person name="Krizsan K."/>
            <person name="Kiss B."/>
            <person name="Hess J."/>
            <person name="Varga T."/>
            <person name="Slot J."/>
            <person name="Riley R."/>
            <person name="Boka B."/>
            <person name="Rigling D."/>
            <person name="Barry K."/>
            <person name="Lee J."/>
            <person name="Mihaltcheva S."/>
            <person name="LaButti K."/>
            <person name="Lipzen A."/>
            <person name="Waldron R."/>
            <person name="Moloney N.M."/>
            <person name="Sperisen C."/>
            <person name="Kredics L."/>
            <person name="Vagvoelgyi C."/>
            <person name="Patrignani A."/>
            <person name="Fitzpatrick D."/>
            <person name="Nagy I."/>
            <person name="Doyle S."/>
            <person name="Anderson J.B."/>
            <person name="Grigoriev I.V."/>
            <person name="Gueldener U."/>
            <person name="Muensterkoetter M."/>
            <person name="Nagy L.G."/>
        </authorList>
    </citation>
    <scope>NUCLEOTIDE SEQUENCE [LARGE SCALE GENOMIC DNA]</scope>
    <source>
        <strain evidence="3">C18/9</strain>
    </source>
</reference>
<evidence type="ECO:0000313" key="3">
    <source>
        <dbReference type="Proteomes" id="UP000219338"/>
    </source>
</evidence>
<accession>A0A284R8B7</accession>
<dbReference type="Proteomes" id="UP000219338">
    <property type="component" value="Unassembled WGS sequence"/>
</dbReference>
<dbReference type="AlphaFoldDB" id="A0A284R8B7"/>
<gene>
    <name evidence="2" type="ORF">ARMOST_08341</name>
</gene>
<dbReference type="EMBL" id="FUEG01000005">
    <property type="protein sequence ID" value="SJL04970.1"/>
    <property type="molecule type" value="Genomic_DNA"/>
</dbReference>
<sequence length="153" mass="16308">MPISSMAGFLLDQQLTSIVALLALSSVVVILRIIILHFLSRQQHNPSDVVTRGTNQDTECDGCISCLRSVRIVRAPPALPQPITTPHPAPRGSFLTSPIISPKFSTLSSILIPSQHLSASCLPVTLTLNPTITHAVACIQLTGSHITAWVTGT</sequence>
<feature type="transmembrane region" description="Helical" evidence="1">
    <location>
        <begin position="15"/>
        <end position="35"/>
    </location>
</feature>
<dbReference type="OrthoDB" id="10557670at2759"/>